<comment type="caution">
    <text evidence="2">The sequence shown here is derived from an EMBL/GenBank/DDBJ whole genome shotgun (WGS) entry which is preliminary data.</text>
</comment>
<protein>
    <submittedName>
        <fullName evidence="2">DUF2007 domain-containing protein</fullName>
    </submittedName>
</protein>
<reference evidence="2" key="1">
    <citation type="journal article" date="2020" name="mSystems">
        <title>Genome- and Community-Level Interaction Insights into Carbon Utilization and Element Cycling Functions of Hydrothermarchaeota in Hydrothermal Sediment.</title>
        <authorList>
            <person name="Zhou Z."/>
            <person name="Liu Y."/>
            <person name="Xu W."/>
            <person name="Pan J."/>
            <person name="Luo Z.H."/>
            <person name="Li M."/>
        </authorList>
    </citation>
    <scope>NUCLEOTIDE SEQUENCE [LARGE SCALE GENOMIC DNA]</scope>
    <source>
        <strain evidence="2">SpSt-876</strain>
    </source>
</reference>
<dbReference type="Gene3D" id="3.30.70.790">
    <property type="entry name" value="UreE, C-terminal domain"/>
    <property type="match status" value="1"/>
</dbReference>
<dbReference type="InterPro" id="IPR018551">
    <property type="entry name" value="DUF2007"/>
</dbReference>
<dbReference type="InterPro" id="IPR011322">
    <property type="entry name" value="N-reg_PII-like_a/b"/>
</dbReference>
<feature type="domain" description="DUF2007" evidence="1">
    <location>
        <begin position="5"/>
        <end position="68"/>
    </location>
</feature>
<dbReference type="Pfam" id="PF09413">
    <property type="entry name" value="DUF2007"/>
    <property type="match status" value="1"/>
</dbReference>
<dbReference type="SUPFAM" id="SSF54913">
    <property type="entry name" value="GlnB-like"/>
    <property type="match status" value="1"/>
</dbReference>
<accession>A0A7C6ECX4</accession>
<proteinExistence type="predicted"/>
<dbReference type="EMBL" id="DTLI01000136">
    <property type="protein sequence ID" value="HHS52261.1"/>
    <property type="molecule type" value="Genomic_DNA"/>
</dbReference>
<gene>
    <name evidence="2" type="ORF">ENW73_05280</name>
</gene>
<dbReference type="AlphaFoldDB" id="A0A7C6ECX4"/>
<name>A0A7C6ECX4_UNCW3</name>
<evidence type="ECO:0000259" key="1">
    <source>
        <dbReference type="Pfam" id="PF09413"/>
    </source>
</evidence>
<evidence type="ECO:0000313" key="2">
    <source>
        <dbReference type="EMBL" id="HHS52261.1"/>
    </source>
</evidence>
<sequence length="83" mass="9325">MKTKVLFKPDSELLALSIKALLEKEGIYAIIHSYQIPAYNGIAQMMRPQWGEILVSEEDYAQAKELLDGFLNSANPPKEDAND</sequence>
<organism evidence="2">
    <name type="scientific">candidate division WOR-3 bacterium</name>
    <dbReference type="NCBI Taxonomy" id="2052148"/>
    <lineage>
        <taxon>Bacteria</taxon>
        <taxon>Bacteria division WOR-3</taxon>
    </lineage>
</organism>